<feature type="domain" description="HTH cro/C1-type" evidence="2">
    <location>
        <begin position="17"/>
        <end position="71"/>
    </location>
</feature>
<dbReference type="Gene3D" id="1.10.260.40">
    <property type="entry name" value="lambda repressor-like DNA-binding domains"/>
    <property type="match status" value="1"/>
</dbReference>
<sequence length="187" mass="19896">MTIISNDAPIMILAQAIRRERLQSGMSVSDLARRAGVAKSTLSQLESGLGNPSIETLWALATALGIQVTRFFEQPAQTVTVIRAGEGAALKADDADYAATLLADCPPGIRRDLYRVHAQPGQPHHSQAHPAGTFEHVFVCQGAASAGPASAPVLLHAGDYLRYPANQPHVFEALEPDTVAVMLIEHS</sequence>
<organism evidence="3 4">
    <name type="scientific">Pseudomonas putida</name>
    <name type="common">Arthrobacter siderocapsulatus</name>
    <dbReference type="NCBI Taxonomy" id="303"/>
    <lineage>
        <taxon>Bacteria</taxon>
        <taxon>Pseudomonadati</taxon>
        <taxon>Pseudomonadota</taxon>
        <taxon>Gammaproteobacteria</taxon>
        <taxon>Pseudomonadales</taxon>
        <taxon>Pseudomonadaceae</taxon>
        <taxon>Pseudomonas</taxon>
    </lineage>
</organism>
<name>A0A9X8EKQ6_PSEPU</name>
<dbReference type="CDD" id="cd00093">
    <property type="entry name" value="HTH_XRE"/>
    <property type="match status" value="1"/>
</dbReference>
<dbReference type="InterPro" id="IPR001387">
    <property type="entry name" value="Cro/C1-type_HTH"/>
</dbReference>
<evidence type="ECO:0000313" key="4">
    <source>
        <dbReference type="Proteomes" id="UP000269115"/>
    </source>
</evidence>
<dbReference type="PROSITE" id="PS50943">
    <property type="entry name" value="HTH_CROC1"/>
    <property type="match status" value="1"/>
</dbReference>
<proteinExistence type="predicted"/>
<dbReference type="GO" id="GO:0005829">
    <property type="term" value="C:cytosol"/>
    <property type="evidence" value="ECO:0007669"/>
    <property type="project" value="TreeGrafter"/>
</dbReference>
<dbReference type="GO" id="GO:0003677">
    <property type="term" value="F:DNA binding"/>
    <property type="evidence" value="ECO:0007669"/>
    <property type="project" value="UniProtKB-KW"/>
</dbReference>
<dbReference type="RefSeq" id="WP_054915334.1">
    <property type="nucleotide sequence ID" value="NZ_LKGZ01000004.1"/>
</dbReference>
<comment type="caution">
    <text evidence="3">The sequence shown here is derived from an EMBL/GenBank/DDBJ whole genome shotgun (WGS) entry which is preliminary data.</text>
</comment>
<gene>
    <name evidence="3" type="ORF">EDF85_1185</name>
</gene>
<dbReference type="AlphaFoldDB" id="A0A9X8EKQ6"/>
<accession>A0A9X8EKQ6</accession>
<keyword evidence="1" id="KW-0238">DNA-binding</keyword>
<dbReference type="InterPro" id="IPR050807">
    <property type="entry name" value="TransReg_Diox_bact_type"/>
</dbReference>
<dbReference type="Pfam" id="PF01381">
    <property type="entry name" value="HTH_3"/>
    <property type="match status" value="1"/>
</dbReference>
<dbReference type="InterPro" id="IPR011051">
    <property type="entry name" value="RmlC_Cupin_sf"/>
</dbReference>
<dbReference type="Proteomes" id="UP000269115">
    <property type="component" value="Unassembled WGS sequence"/>
</dbReference>
<dbReference type="GO" id="GO:0003700">
    <property type="term" value="F:DNA-binding transcription factor activity"/>
    <property type="evidence" value="ECO:0007669"/>
    <property type="project" value="TreeGrafter"/>
</dbReference>
<dbReference type="EMBL" id="RJUR01000011">
    <property type="protein sequence ID" value="ROQ53427.1"/>
    <property type="molecule type" value="Genomic_DNA"/>
</dbReference>
<dbReference type="SMART" id="SM00530">
    <property type="entry name" value="HTH_XRE"/>
    <property type="match status" value="1"/>
</dbReference>
<evidence type="ECO:0000259" key="2">
    <source>
        <dbReference type="PROSITE" id="PS50943"/>
    </source>
</evidence>
<evidence type="ECO:0000313" key="3">
    <source>
        <dbReference type="EMBL" id="ROQ53427.1"/>
    </source>
</evidence>
<dbReference type="SUPFAM" id="SSF51182">
    <property type="entry name" value="RmlC-like cupins"/>
    <property type="match status" value="1"/>
</dbReference>
<dbReference type="PANTHER" id="PTHR46797">
    <property type="entry name" value="HTH-TYPE TRANSCRIPTIONAL REGULATOR"/>
    <property type="match status" value="1"/>
</dbReference>
<evidence type="ECO:0000256" key="1">
    <source>
        <dbReference type="ARBA" id="ARBA00023125"/>
    </source>
</evidence>
<dbReference type="GeneID" id="87481437"/>
<dbReference type="SUPFAM" id="SSF47413">
    <property type="entry name" value="lambda repressor-like DNA-binding domains"/>
    <property type="match status" value="1"/>
</dbReference>
<dbReference type="InterPro" id="IPR010982">
    <property type="entry name" value="Lambda_DNA-bd_dom_sf"/>
</dbReference>
<dbReference type="InterPro" id="IPR014710">
    <property type="entry name" value="RmlC-like_jellyroll"/>
</dbReference>
<dbReference type="Gene3D" id="2.60.120.10">
    <property type="entry name" value="Jelly Rolls"/>
    <property type="match status" value="1"/>
</dbReference>
<protein>
    <submittedName>
        <fullName evidence="3">XRE family transcriptional regulator</fullName>
    </submittedName>
</protein>
<reference evidence="3 4" key="1">
    <citation type="submission" date="2018-11" db="EMBL/GenBank/DDBJ databases">
        <title>Genomic analyses of the natural microbiome of Caenorhabditis elegans.</title>
        <authorList>
            <person name="Samuel B."/>
        </authorList>
    </citation>
    <scope>NUCLEOTIDE SEQUENCE [LARGE SCALE GENOMIC DNA]</scope>
    <source>
        <strain evidence="3 4">BIGb0473</strain>
    </source>
</reference>
<dbReference type="PANTHER" id="PTHR46797:SF1">
    <property type="entry name" value="METHYLPHOSPHONATE SYNTHASE"/>
    <property type="match status" value="1"/>
</dbReference>